<dbReference type="GO" id="GO:0050897">
    <property type="term" value="F:cobalt ion binding"/>
    <property type="evidence" value="ECO:0007669"/>
    <property type="project" value="UniProtKB-UniRule"/>
</dbReference>
<keyword evidence="7" id="KW-0170">Cobalt</keyword>
<dbReference type="PANTHER" id="PTHR30004:SF6">
    <property type="entry name" value="D-THREONATE 4-PHOSPHATE DEHYDROGENASE"/>
    <property type="match status" value="1"/>
</dbReference>
<sequence>MAAKTDGAPPLAVSLPAIAPLAVSLGDPAGVGPELFAQAWADRREAGLAPFFAVGGAQVLVAAARSRGIDLPIARIAAPAEAAAVFDSAFPVLGDEDAQPSFGQPDGDGAALALHSLTRAAALALSGEAGAIVTGPIAKSKLAEIGFVQPGQTEFLADACGVPHADAVMMLAGPNLRTVPLTVHVALSAVPALLTRELIERKARIVAAALARDFGLSPARIAITGLNPHAGEDGRMGREEIDTIAPSIAALAGEGLAVTGPHPADALFAAHEREKFDVALCMYHDQALIPIKTLDFDAGVNVTLGLPIVRTSPDHGTAFGIAGKGVASAGATIAALRMAGDCASRRLLTEKTA</sequence>
<dbReference type="Pfam" id="PF04166">
    <property type="entry name" value="PdxA"/>
    <property type="match status" value="1"/>
</dbReference>
<dbReference type="GO" id="GO:0008615">
    <property type="term" value="P:pyridoxine biosynthetic process"/>
    <property type="evidence" value="ECO:0007669"/>
    <property type="project" value="UniProtKB-UniRule"/>
</dbReference>
<keyword evidence="5 7" id="KW-0520">NAD</keyword>
<dbReference type="Proteomes" id="UP000249082">
    <property type="component" value="Unassembled WGS sequence"/>
</dbReference>
<evidence type="ECO:0000256" key="6">
    <source>
        <dbReference type="ARBA" id="ARBA00023096"/>
    </source>
</evidence>
<keyword evidence="6 7" id="KW-0664">Pyridoxine biosynthesis</keyword>
<evidence type="ECO:0000256" key="1">
    <source>
        <dbReference type="ARBA" id="ARBA00022490"/>
    </source>
</evidence>
<dbReference type="GO" id="GO:0005737">
    <property type="term" value="C:cytoplasm"/>
    <property type="evidence" value="ECO:0007669"/>
    <property type="project" value="UniProtKB-SubCell"/>
</dbReference>
<protein>
    <recommendedName>
        <fullName evidence="7">4-hydroxythreonine-4-phosphate dehydrogenase</fullName>
        <ecNumber evidence="7">1.1.1.262</ecNumber>
    </recommendedName>
    <alternativeName>
        <fullName evidence="7">4-(phosphohydroxy)-L-threonine dehydrogenase</fullName>
    </alternativeName>
</protein>
<keyword evidence="2 7" id="KW-0479">Metal-binding</keyword>
<dbReference type="PANTHER" id="PTHR30004">
    <property type="entry name" value="4-HYDROXYTHREONINE-4-PHOSPHATE DEHYDROGENASE"/>
    <property type="match status" value="1"/>
</dbReference>
<proteinExistence type="inferred from homology"/>
<dbReference type="UniPathway" id="UPA00244">
    <property type="reaction ID" value="UER00312"/>
</dbReference>
<dbReference type="InterPro" id="IPR037510">
    <property type="entry name" value="PdxA"/>
</dbReference>
<dbReference type="InterPro" id="IPR005255">
    <property type="entry name" value="PdxA_fam"/>
</dbReference>
<feature type="binding site" evidence="7">
    <location>
        <position position="301"/>
    </location>
    <ligand>
        <name>substrate</name>
    </ligand>
</feature>
<comment type="catalytic activity">
    <reaction evidence="7">
        <text>4-(phosphooxy)-L-threonine + NAD(+) = 3-amino-2-oxopropyl phosphate + CO2 + NADH</text>
        <dbReference type="Rhea" id="RHEA:32275"/>
        <dbReference type="ChEBI" id="CHEBI:16526"/>
        <dbReference type="ChEBI" id="CHEBI:57279"/>
        <dbReference type="ChEBI" id="CHEBI:57540"/>
        <dbReference type="ChEBI" id="CHEBI:57945"/>
        <dbReference type="ChEBI" id="CHEBI:58452"/>
        <dbReference type="EC" id="1.1.1.262"/>
    </reaction>
</comment>
<feature type="binding site" evidence="7">
    <location>
        <position position="292"/>
    </location>
    <ligand>
        <name>substrate</name>
    </ligand>
</feature>
<keyword evidence="4 7" id="KW-0560">Oxidoreductase</keyword>
<feature type="binding site" evidence="7">
    <location>
        <position position="229"/>
    </location>
    <ligand>
        <name>a divalent metal cation</name>
        <dbReference type="ChEBI" id="CHEBI:60240"/>
        <note>ligand shared between dimeric partners</note>
    </ligand>
</feature>
<dbReference type="AlphaFoldDB" id="A0A2W5QN77"/>
<keyword evidence="7" id="KW-0862">Zinc</keyword>
<feature type="binding site" evidence="7">
    <location>
        <position position="284"/>
    </location>
    <ligand>
        <name>a divalent metal cation</name>
        <dbReference type="ChEBI" id="CHEBI:60240"/>
        <note>ligand shared between dimeric partners</note>
    </ligand>
</feature>
<name>A0A2W5QN77_9SPHN</name>
<comment type="function">
    <text evidence="7">Catalyzes the NAD(P)-dependent oxidation of 4-(phosphooxy)-L-threonine (HTP) into 2-amino-3-oxo-4-(phosphooxy)butyric acid which spontaneously decarboxylates to form 3-amino-2-oxopropyl phosphate (AHAP).</text>
</comment>
<feature type="binding site" evidence="7">
    <location>
        <position position="310"/>
    </location>
    <ligand>
        <name>substrate</name>
    </ligand>
</feature>
<comment type="subcellular location">
    <subcellularLocation>
        <location evidence="7">Cytoplasm</location>
    </subcellularLocation>
</comment>
<dbReference type="HAMAP" id="MF_00536">
    <property type="entry name" value="PdxA"/>
    <property type="match status" value="1"/>
</dbReference>
<dbReference type="GO" id="GO:0050570">
    <property type="term" value="F:4-hydroxythreonine-4-phosphate dehydrogenase activity"/>
    <property type="evidence" value="ECO:0007669"/>
    <property type="project" value="UniProtKB-UniRule"/>
</dbReference>
<keyword evidence="1 7" id="KW-0963">Cytoplasm</keyword>
<dbReference type="GO" id="GO:0051287">
    <property type="term" value="F:NAD binding"/>
    <property type="evidence" value="ECO:0007669"/>
    <property type="project" value="InterPro"/>
</dbReference>
<comment type="caution">
    <text evidence="7">Lacks conserved residue(s) required for the propagation of feature annotation.</text>
</comment>
<comment type="pathway">
    <text evidence="7">Cofactor biosynthesis; pyridoxine 5'-phosphate biosynthesis; pyridoxine 5'-phosphate from D-erythrose 4-phosphate: step 4/5.</text>
</comment>
<evidence type="ECO:0000256" key="3">
    <source>
        <dbReference type="ARBA" id="ARBA00022857"/>
    </source>
</evidence>
<comment type="subunit">
    <text evidence="7">Homodimer.</text>
</comment>
<comment type="similarity">
    <text evidence="7">Belongs to the PdxA family.</text>
</comment>
<evidence type="ECO:0000256" key="5">
    <source>
        <dbReference type="ARBA" id="ARBA00023027"/>
    </source>
</evidence>
<dbReference type="NCBIfam" id="NF003699">
    <property type="entry name" value="PRK05312.1"/>
    <property type="match status" value="1"/>
</dbReference>
<comment type="cofactor">
    <cofactor evidence="7">
        <name>Zn(2+)</name>
        <dbReference type="ChEBI" id="CHEBI:29105"/>
    </cofactor>
    <cofactor evidence="7">
        <name>Mg(2+)</name>
        <dbReference type="ChEBI" id="CHEBI:18420"/>
    </cofactor>
    <cofactor evidence="7">
        <name>Co(2+)</name>
        <dbReference type="ChEBI" id="CHEBI:48828"/>
    </cofactor>
    <text evidence="7">Binds 1 divalent metal cation per subunit. Can use ions such as Zn(2+), Mg(2+) or Co(2+).</text>
</comment>
<organism evidence="8 9">
    <name type="scientific">Novosphingobium pentaromativorans</name>
    <dbReference type="NCBI Taxonomy" id="205844"/>
    <lineage>
        <taxon>Bacteria</taxon>
        <taxon>Pseudomonadati</taxon>
        <taxon>Pseudomonadota</taxon>
        <taxon>Alphaproteobacteria</taxon>
        <taxon>Sphingomonadales</taxon>
        <taxon>Sphingomonadaceae</taxon>
        <taxon>Novosphingobium</taxon>
    </lineage>
</organism>
<dbReference type="Gene3D" id="3.40.718.10">
    <property type="entry name" value="Isopropylmalate Dehydrogenase"/>
    <property type="match status" value="1"/>
</dbReference>
<dbReference type="SUPFAM" id="SSF53659">
    <property type="entry name" value="Isocitrate/Isopropylmalate dehydrogenase-like"/>
    <property type="match status" value="1"/>
</dbReference>
<comment type="miscellaneous">
    <text evidence="7">The active site is located at the dimer interface.</text>
</comment>
<dbReference type="EMBL" id="QFPX01000004">
    <property type="protein sequence ID" value="PZQ56093.1"/>
    <property type="molecule type" value="Genomic_DNA"/>
</dbReference>
<gene>
    <name evidence="7" type="primary">pdxA</name>
    <name evidence="8" type="ORF">DI555_05480</name>
</gene>
<evidence type="ECO:0000256" key="2">
    <source>
        <dbReference type="ARBA" id="ARBA00022723"/>
    </source>
</evidence>
<evidence type="ECO:0000313" key="9">
    <source>
        <dbReference type="Proteomes" id="UP000249082"/>
    </source>
</evidence>
<dbReference type="GO" id="GO:0000287">
    <property type="term" value="F:magnesium ion binding"/>
    <property type="evidence" value="ECO:0007669"/>
    <property type="project" value="UniProtKB-UniRule"/>
</dbReference>
<dbReference type="GO" id="GO:0042823">
    <property type="term" value="P:pyridoxal phosphate biosynthetic process"/>
    <property type="evidence" value="ECO:0007669"/>
    <property type="project" value="UniProtKB-UniRule"/>
</dbReference>
<keyword evidence="3 7" id="KW-0521">NADP</keyword>
<evidence type="ECO:0000256" key="7">
    <source>
        <dbReference type="HAMAP-Rule" id="MF_00536"/>
    </source>
</evidence>
<dbReference type="EC" id="1.1.1.262" evidence="7"/>
<evidence type="ECO:0000313" key="8">
    <source>
        <dbReference type="EMBL" id="PZQ56093.1"/>
    </source>
</evidence>
<evidence type="ECO:0000256" key="4">
    <source>
        <dbReference type="ARBA" id="ARBA00023002"/>
    </source>
</evidence>
<accession>A0A2W5QN77</accession>
<comment type="caution">
    <text evidence="8">The sequence shown here is derived from an EMBL/GenBank/DDBJ whole genome shotgun (WGS) entry which is preliminary data.</text>
</comment>
<feature type="binding site" evidence="7">
    <location>
        <position position="153"/>
    </location>
    <ligand>
        <name>substrate</name>
    </ligand>
</feature>
<feature type="binding site" evidence="7">
    <location>
        <position position="184"/>
    </location>
    <ligand>
        <name>a divalent metal cation</name>
        <dbReference type="ChEBI" id="CHEBI:60240"/>
        <note>ligand shared between dimeric partners</note>
    </ligand>
</feature>
<dbReference type="NCBIfam" id="TIGR00557">
    <property type="entry name" value="pdxA"/>
    <property type="match status" value="1"/>
</dbReference>
<keyword evidence="7" id="KW-0460">Magnesium</keyword>
<dbReference type="GO" id="GO:0008270">
    <property type="term" value="F:zinc ion binding"/>
    <property type="evidence" value="ECO:0007669"/>
    <property type="project" value="UniProtKB-UniRule"/>
</dbReference>
<reference evidence="8 9" key="1">
    <citation type="submission" date="2017-08" db="EMBL/GenBank/DDBJ databases">
        <title>Infants hospitalized years apart are colonized by the same room-sourced microbial strains.</title>
        <authorList>
            <person name="Brooks B."/>
            <person name="Olm M.R."/>
            <person name="Firek B.A."/>
            <person name="Baker R."/>
            <person name="Thomas B.C."/>
            <person name="Morowitz M.J."/>
            <person name="Banfield J.F."/>
        </authorList>
    </citation>
    <scope>NUCLEOTIDE SEQUENCE [LARGE SCALE GENOMIC DNA]</scope>
    <source>
        <strain evidence="8">S2_005_002_R2_33</strain>
    </source>
</reference>